<dbReference type="PANTHER" id="PTHR23291:SF47">
    <property type="entry name" value="TRANSMEMBRANE BAX INHIBITOR MOTIF CONTAINING 7"/>
    <property type="match status" value="1"/>
</dbReference>
<feature type="transmembrane region" description="Helical" evidence="5">
    <location>
        <begin position="129"/>
        <end position="147"/>
    </location>
</feature>
<dbReference type="InterPro" id="IPR006214">
    <property type="entry name" value="Bax_inhibitor_1-related"/>
</dbReference>
<dbReference type="AlphaFoldDB" id="A0A8C5FNA4"/>
<dbReference type="Proteomes" id="UP000694546">
    <property type="component" value="Chromosome 11"/>
</dbReference>
<evidence type="ECO:0000256" key="3">
    <source>
        <dbReference type="ARBA" id="ARBA00022989"/>
    </source>
</evidence>
<comment type="subcellular location">
    <subcellularLocation>
        <location evidence="1">Membrane</location>
        <topology evidence="1">Multi-pass membrane protein</topology>
    </subcellularLocation>
</comment>
<name>A0A8C5FNA4_GADMO</name>
<protein>
    <submittedName>
        <fullName evidence="6">Uncharacterized protein</fullName>
    </submittedName>
</protein>
<keyword evidence="3 5" id="KW-1133">Transmembrane helix</keyword>
<reference evidence="6" key="2">
    <citation type="submission" date="2025-09" db="UniProtKB">
        <authorList>
            <consortium name="Ensembl"/>
        </authorList>
    </citation>
    <scope>IDENTIFICATION</scope>
</reference>
<feature type="transmembrane region" description="Helical" evidence="5">
    <location>
        <begin position="153"/>
        <end position="170"/>
    </location>
</feature>
<feature type="transmembrane region" description="Helical" evidence="5">
    <location>
        <begin position="71"/>
        <end position="92"/>
    </location>
</feature>
<dbReference type="Pfam" id="PF01027">
    <property type="entry name" value="Bax1-I"/>
    <property type="match status" value="1"/>
</dbReference>
<reference evidence="6" key="1">
    <citation type="submission" date="2025-08" db="UniProtKB">
        <authorList>
            <consortium name="Ensembl"/>
        </authorList>
    </citation>
    <scope>IDENTIFICATION</scope>
</reference>
<evidence type="ECO:0000313" key="6">
    <source>
        <dbReference type="Ensembl" id="ENSGMOP00000049112.1"/>
    </source>
</evidence>
<accession>A0A8C5FNA4</accession>
<sequence>SPPPYSLGFIRKVYLTLMIQLLVTVGIICAFLYWQFTLSTYWFSFCMMAVVLVMIFVFSCCVGIRRRVPLNFIALGLFTIAEGMMLGSLTVYYAAEAVLWAMGATALVSFSLSVFAMQSKWDFTAARGSLWAFGWTLVSFGLLCAILRSQYLYIMYACIGTLLFSIYLVVDTQQMVGGKNRKYSISPEEYIFAALNLYLDIITLFLLLLQLIGLSR</sequence>
<dbReference type="Ensembl" id="ENSGMOT00000059740.1">
    <property type="protein sequence ID" value="ENSGMOP00000049112.1"/>
    <property type="gene ID" value="ENSGMOG00000032946.1"/>
</dbReference>
<comment type="similarity">
    <text evidence="5">Belongs to the BI1 family.</text>
</comment>
<evidence type="ECO:0000313" key="7">
    <source>
        <dbReference type="Proteomes" id="UP000694546"/>
    </source>
</evidence>
<keyword evidence="2 5" id="KW-0812">Transmembrane</keyword>
<dbReference type="OMA" id="NPWFTYA"/>
<dbReference type="GeneTree" id="ENSGT01050000244890"/>
<evidence type="ECO:0000256" key="2">
    <source>
        <dbReference type="ARBA" id="ARBA00022692"/>
    </source>
</evidence>
<feature type="transmembrane region" description="Helical" evidence="5">
    <location>
        <begin position="12"/>
        <end position="34"/>
    </location>
</feature>
<keyword evidence="7" id="KW-1185">Reference proteome</keyword>
<organism evidence="6 7">
    <name type="scientific">Gadus morhua</name>
    <name type="common">Atlantic cod</name>
    <dbReference type="NCBI Taxonomy" id="8049"/>
    <lineage>
        <taxon>Eukaryota</taxon>
        <taxon>Metazoa</taxon>
        <taxon>Chordata</taxon>
        <taxon>Craniata</taxon>
        <taxon>Vertebrata</taxon>
        <taxon>Euteleostomi</taxon>
        <taxon>Actinopterygii</taxon>
        <taxon>Neopterygii</taxon>
        <taxon>Teleostei</taxon>
        <taxon>Neoteleostei</taxon>
        <taxon>Acanthomorphata</taxon>
        <taxon>Zeiogadaria</taxon>
        <taxon>Gadariae</taxon>
        <taxon>Gadiformes</taxon>
        <taxon>Gadoidei</taxon>
        <taxon>Gadidae</taxon>
        <taxon>Gadus</taxon>
    </lineage>
</organism>
<evidence type="ECO:0000256" key="1">
    <source>
        <dbReference type="ARBA" id="ARBA00004141"/>
    </source>
</evidence>
<dbReference type="PANTHER" id="PTHR23291">
    <property type="entry name" value="BAX INHIBITOR-RELATED"/>
    <property type="match status" value="1"/>
</dbReference>
<proteinExistence type="inferred from homology"/>
<evidence type="ECO:0000256" key="4">
    <source>
        <dbReference type="ARBA" id="ARBA00023136"/>
    </source>
</evidence>
<feature type="transmembrane region" description="Helical" evidence="5">
    <location>
        <begin position="190"/>
        <end position="212"/>
    </location>
</feature>
<keyword evidence="4 5" id="KW-0472">Membrane</keyword>
<evidence type="ECO:0000256" key="5">
    <source>
        <dbReference type="RuleBase" id="RU004379"/>
    </source>
</evidence>
<feature type="transmembrane region" description="Helical" evidence="5">
    <location>
        <begin position="40"/>
        <end position="64"/>
    </location>
</feature>
<feature type="transmembrane region" description="Helical" evidence="5">
    <location>
        <begin position="98"/>
        <end position="117"/>
    </location>
</feature>
<dbReference type="GO" id="GO:0016020">
    <property type="term" value="C:membrane"/>
    <property type="evidence" value="ECO:0007669"/>
    <property type="project" value="UniProtKB-SubCell"/>
</dbReference>